<dbReference type="InterPro" id="IPR038020">
    <property type="entry name" value="MbtH-like_sf"/>
</dbReference>
<protein>
    <submittedName>
        <fullName evidence="1">Uncharacterized protein</fullName>
    </submittedName>
</protein>
<evidence type="ECO:0000313" key="2">
    <source>
        <dbReference type="Proteomes" id="UP000649573"/>
    </source>
</evidence>
<evidence type="ECO:0000313" key="1">
    <source>
        <dbReference type="EMBL" id="GGU85967.1"/>
    </source>
</evidence>
<accession>A0ABQ2VIB9</accession>
<dbReference type="SUPFAM" id="SSF160582">
    <property type="entry name" value="MbtH-like"/>
    <property type="match status" value="1"/>
</dbReference>
<gene>
    <name evidence="1" type="ORF">GCM10010178_90080</name>
</gene>
<dbReference type="Gene3D" id="3.90.820.10">
    <property type="entry name" value="Structural Genomics, Unknown Function 30-nov-00 1gh9 Mol_id"/>
    <property type="match status" value="1"/>
</dbReference>
<organism evidence="1 2">
    <name type="scientific">Lentzea flava</name>
    <dbReference type="NCBI Taxonomy" id="103732"/>
    <lineage>
        <taxon>Bacteria</taxon>
        <taxon>Bacillati</taxon>
        <taxon>Actinomycetota</taxon>
        <taxon>Actinomycetes</taxon>
        <taxon>Pseudonocardiales</taxon>
        <taxon>Pseudonocardiaceae</taxon>
        <taxon>Lentzea</taxon>
    </lineage>
</organism>
<dbReference type="EMBL" id="BMRE01000099">
    <property type="protein sequence ID" value="GGU85967.1"/>
    <property type="molecule type" value="Genomic_DNA"/>
</dbReference>
<keyword evidence="2" id="KW-1185">Reference proteome</keyword>
<dbReference type="Proteomes" id="UP000649573">
    <property type="component" value="Unassembled WGS sequence"/>
</dbReference>
<name>A0ABQ2VIB9_9PSEU</name>
<reference evidence="2" key="1">
    <citation type="journal article" date="2019" name="Int. J. Syst. Evol. Microbiol.">
        <title>The Global Catalogue of Microorganisms (GCM) 10K type strain sequencing project: providing services to taxonomists for standard genome sequencing and annotation.</title>
        <authorList>
            <consortium name="The Broad Institute Genomics Platform"/>
            <consortium name="The Broad Institute Genome Sequencing Center for Infectious Disease"/>
            <person name="Wu L."/>
            <person name="Ma J."/>
        </authorList>
    </citation>
    <scope>NUCLEOTIDE SEQUENCE [LARGE SCALE GENOMIC DNA]</scope>
    <source>
        <strain evidence="2">JCM 3296</strain>
    </source>
</reference>
<comment type="caution">
    <text evidence="1">The sequence shown here is derived from an EMBL/GenBank/DDBJ whole genome shotgun (WGS) entry which is preliminary data.</text>
</comment>
<proteinExistence type="predicted"/>
<sequence>MPAGRRVEGTSGSGEACLDHIERVWTGVRPLSVRNRLTDAA</sequence>